<evidence type="ECO:0000313" key="2">
    <source>
        <dbReference type="Proteomes" id="UP001157069"/>
    </source>
</evidence>
<dbReference type="Proteomes" id="UP001157069">
    <property type="component" value="Unassembled WGS sequence"/>
</dbReference>
<sequence length="62" mass="7007">MRWILLIPAPFAHERQPRYGSGDPAESRELRTLSWLRKGYADGKLPADIVAYCNAAAGHQRQ</sequence>
<comment type="caution">
    <text evidence="1">The sequence shown here is derived from an EMBL/GenBank/DDBJ whole genome shotgun (WGS) entry which is preliminary data.</text>
</comment>
<reference evidence="2" key="1">
    <citation type="journal article" date="2019" name="Int. J. Syst. Evol. Microbiol.">
        <title>The Global Catalogue of Microorganisms (GCM) 10K type strain sequencing project: providing services to taxonomists for standard genome sequencing and annotation.</title>
        <authorList>
            <consortium name="The Broad Institute Genomics Platform"/>
            <consortium name="The Broad Institute Genome Sequencing Center for Infectious Disease"/>
            <person name="Wu L."/>
            <person name="Ma J."/>
        </authorList>
    </citation>
    <scope>NUCLEOTIDE SEQUENCE [LARGE SCALE GENOMIC DNA]</scope>
    <source>
        <strain evidence="2">NBRC 108755</strain>
    </source>
</reference>
<evidence type="ECO:0008006" key="3">
    <source>
        <dbReference type="Google" id="ProtNLM"/>
    </source>
</evidence>
<organism evidence="1 2">
    <name type="scientific">Homoserinibacter gongjuensis</name>
    <dbReference type="NCBI Taxonomy" id="1162968"/>
    <lineage>
        <taxon>Bacteria</taxon>
        <taxon>Bacillati</taxon>
        <taxon>Actinomycetota</taxon>
        <taxon>Actinomycetes</taxon>
        <taxon>Micrococcales</taxon>
        <taxon>Microbacteriaceae</taxon>
        <taxon>Homoserinibacter</taxon>
    </lineage>
</organism>
<accession>A0ABQ6K251</accession>
<keyword evidence="2" id="KW-1185">Reference proteome</keyword>
<proteinExistence type="predicted"/>
<dbReference type="EMBL" id="BSVA01000001">
    <property type="protein sequence ID" value="GMA92841.1"/>
    <property type="molecule type" value="Genomic_DNA"/>
</dbReference>
<protein>
    <recommendedName>
        <fullName evidence="3">Antitoxin VbhA domain-containing protein</fullName>
    </recommendedName>
</protein>
<gene>
    <name evidence="1" type="ORF">GCM10025869_33700</name>
</gene>
<evidence type="ECO:0000313" key="1">
    <source>
        <dbReference type="EMBL" id="GMA92841.1"/>
    </source>
</evidence>
<name>A0ABQ6K251_9MICO</name>